<evidence type="ECO:0000256" key="2">
    <source>
        <dbReference type="ARBA" id="ARBA00023306"/>
    </source>
</evidence>
<feature type="compositionally biased region" description="Basic and acidic residues" evidence="3">
    <location>
        <begin position="917"/>
        <end position="928"/>
    </location>
</feature>
<dbReference type="InParanoid" id="A0A212FHT5"/>
<evidence type="ECO:0000313" key="4">
    <source>
        <dbReference type="EMBL" id="OWR53277.1"/>
    </source>
</evidence>
<name>A0A212FHT5_DANPL</name>
<comment type="similarity">
    <text evidence="1">Belongs to the SAPS family.</text>
</comment>
<feature type="compositionally biased region" description="Gly residues" evidence="3">
    <location>
        <begin position="749"/>
        <end position="760"/>
    </location>
</feature>
<dbReference type="AlphaFoldDB" id="A0A212FHT5"/>
<protein>
    <submittedName>
        <fullName evidence="4">Serine/threonine-protein phosphatase 6 regulatory subunit 3</fullName>
    </submittedName>
</protein>
<proteinExistence type="inferred from homology"/>
<reference evidence="4 5" key="1">
    <citation type="journal article" date="2011" name="Cell">
        <title>The monarch butterfly genome yields insights into long-distance migration.</title>
        <authorList>
            <person name="Zhan S."/>
            <person name="Merlin C."/>
            <person name="Boore J.L."/>
            <person name="Reppert S.M."/>
        </authorList>
    </citation>
    <scope>NUCLEOTIDE SEQUENCE [LARGE SCALE GENOMIC DNA]</scope>
    <source>
        <strain evidence="4">F-2</strain>
    </source>
</reference>
<feature type="compositionally biased region" description="Polar residues" evidence="3">
    <location>
        <begin position="784"/>
        <end position="793"/>
    </location>
</feature>
<feature type="region of interest" description="Disordered" evidence="3">
    <location>
        <begin position="217"/>
        <end position="292"/>
    </location>
</feature>
<evidence type="ECO:0000256" key="3">
    <source>
        <dbReference type="SAM" id="MobiDB-lite"/>
    </source>
</evidence>
<feature type="compositionally biased region" description="Low complexity" evidence="3">
    <location>
        <begin position="738"/>
        <end position="748"/>
    </location>
</feature>
<feature type="compositionally biased region" description="Basic and acidic residues" evidence="3">
    <location>
        <begin position="869"/>
        <end position="886"/>
    </location>
</feature>
<comment type="caution">
    <text evidence="4">The sequence shown here is derived from an EMBL/GenBank/DDBJ whole genome shotgun (WGS) entry which is preliminary data.</text>
</comment>
<dbReference type="GO" id="GO:0019903">
    <property type="term" value="F:protein phosphatase binding"/>
    <property type="evidence" value="ECO:0007669"/>
    <property type="project" value="InterPro"/>
</dbReference>
<feature type="compositionally biased region" description="Polar residues" evidence="3">
    <location>
        <begin position="890"/>
        <end position="899"/>
    </location>
</feature>
<dbReference type="STRING" id="278856.A0A212FHT5"/>
<dbReference type="Pfam" id="PF04499">
    <property type="entry name" value="SAPS"/>
    <property type="match status" value="1"/>
</dbReference>
<dbReference type="Proteomes" id="UP000007151">
    <property type="component" value="Unassembled WGS sequence"/>
</dbReference>
<dbReference type="GO" id="GO:0019888">
    <property type="term" value="F:protein phosphatase regulator activity"/>
    <property type="evidence" value="ECO:0007669"/>
    <property type="project" value="TreeGrafter"/>
</dbReference>
<dbReference type="PANTHER" id="PTHR12634">
    <property type="entry name" value="SIT4 YEAST -ASSOCIATING PROTEIN-RELATED"/>
    <property type="match status" value="1"/>
</dbReference>
<feature type="compositionally biased region" description="Acidic residues" evidence="3">
    <location>
        <begin position="701"/>
        <end position="724"/>
    </location>
</feature>
<dbReference type="KEGG" id="dpl:KGM_209977"/>
<organism evidence="4 5">
    <name type="scientific">Danaus plexippus plexippus</name>
    <dbReference type="NCBI Taxonomy" id="278856"/>
    <lineage>
        <taxon>Eukaryota</taxon>
        <taxon>Metazoa</taxon>
        <taxon>Ecdysozoa</taxon>
        <taxon>Arthropoda</taxon>
        <taxon>Hexapoda</taxon>
        <taxon>Insecta</taxon>
        <taxon>Pterygota</taxon>
        <taxon>Neoptera</taxon>
        <taxon>Endopterygota</taxon>
        <taxon>Lepidoptera</taxon>
        <taxon>Glossata</taxon>
        <taxon>Ditrysia</taxon>
        <taxon>Papilionoidea</taxon>
        <taxon>Nymphalidae</taxon>
        <taxon>Danainae</taxon>
        <taxon>Danaini</taxon>
        <taxon>Danaina</taxon>
        <taxon>Danaus</taxon>
        <taxon>Danaus</taxon>
    </lineage>
</organism>
<feature type="compositionally biased region" description="Basic and acidic residues" evidence="3">
    <location>
        <begin position="217"/>
        <end position="248"/>
    </location>
</feature>
<evidence type="ECO:0000256" key="1">
    <source>
        <dbReference type="ARBA" id="ARBA00006180"/>
    </source>
</evidence>
<feature type="region of interest" description="Disordered" evidence="3">
    <location>
        <begin position="863"/>
        <end position="928"/>
    </location>
</feature>
<keyword evidence="2" id="KW-0131">Cell cycle</keyword>
<dbReference type="EMBL" id="AGBW02008466">
    <property type="protein sequence ID" value="OWR53277.1"/>
    <property type="molecule type" value="Genomic_DNA"/>
</dbReference>
<gene>
    <name evidence="4" type="ORF">KGM_209977</name>
</gene>
<dbReference type="eggNOG" id="KOG2073">
    <property type="taxonomic scope" value="Eukaryota"/>
</dbReference>
<sequence>MFWSGNYIANRELKLLLEEKNVTLTQVLEADDILQECKADNQALGQFLTRPDILAELITLITEEPPKDVKLSLQYRHANIASEVLTSNLSLLRARLSCNAVQMNRLCDFVSRDPPLNPLLASYFSKTIEMLFERSPVMDWYLHHIVCLRVLDFFKSRRDFLPNLLKHISTSAICDTFRCFLQTFKDIKIILEWLDEYQFLECLIQIICGTYDPEERHPPVLDTEEKASNESNEKLDTNHNSEPEKDGPVVDNKGAETNGERDEVAGGSGGTGPDPDLEGLAGDGPGKEERARRMRAVAASNAAALLCDIALDCALDPCNNYFGKRWGAGHELAGRLRSEETVRRVLQGCFTSPPEARRSAIVHTCRLLLALLHRDPPADAAPVVEAVPPEAGDGGPAPGTRTEADHGEVERAIAPHLPLLHHALLKDAHDDHGQRPTVNIHTTHHSPLGSSSPCWKPVLNVCSFDELSCNPQNPSAEASSSAEGRGRGRGAVGAARVHVAALVARLALSHVDDVPTALISLGTAGVLVELCLSCPHNNFLHAQLVAFVRNARSNQRFADRYNTHLIQECDLLTRLMDVFEENGPGRFAPRAGYMGHVVLVLRELVSPPPALPPGPLQQRWSSFTQHKLMPLLQLYDSPLGGVYPGRDMQEAEASYDALGDAYDMSEPAAPIDEDDGDHQALDSAKSNFLELAGQRFDENMWDDADDADDEAGETGETADLDDVQGEAQRVLTQTSPWEEAAGGAACGSSGDGGGGAGEGEGWAHFDTPFTGGDPFWGAPHGKSSHTNNAESPSLSDAMQNLRVADDDKDALTILLAHKMLAFRNMAPDHDAHEDFAHEDHGDFAHDEHGDFGAHDHIDLDAIRGGLGLHPDHGKDSSDREQHEESGGGRSSSAVATTSAPDFDGAHNSTSAQASPGAHDDHVATDADR</sequence>
<keyword evidence="5" id="KW-1185">Reference proteome</keyword>
<evidence type="ECO:0000313" key="5">
    <source>
        <dbReference type="Proteomes" id="UP000007151"/>
    </source>
</evidence>
<feature type="region of interest" description="Disordered" evidence="3">
    <location>
        <begin position="701"/>
        <end position="793"/>
    </location>
</feature>
<accession>A0A212FHT5</accession>
<dbReference type="InterPro" id="IPR007587">
    <property type="entry name" value="SAPS"/>
</dbReference>
<dbReference type="PANTHER" id="PTHR12634:SF8">
    <property type="entry name" value="FIERY MOUNTAIN, ISOFORM D"/>
    <property type="match status" value="1"/>
</dbReference>